<keyword evidence="2" id="KW-0732">Signal</keyword>
<evidence type="ECO:0008006" key="5">
    <source>
        <dbReference type="Google" id="ProtNLM"/>
    </source>
</evidence>
<feature type="region of interest" description="Disordered" evidence="1">
    <location>
        <begin position="63"/>
        <end position="83"/>
    </location>
</feature>
<dbReference type="EMBL" id="FMZO01000005">
    <property type="protein sequence ID" value="SDC98011.1"/>
    <property type="molecule type" value="Genomic_DNA"/>
</dbReference>
<dbReference type="SUPFAM" id="SSF49478">
    <property type="entry name" value="Cna protein B-type domain"/>
    <property type="match status" value="1"/>
</dbReference>
<proteinExistence type="predicted"/>
<feature type="chain" id="PRO_5011557153" description="Carboxypeptidase regulatory-like domain-containing protein" evidence="2">
    <location>
        <begin position="20"/>
        <end position="271"/>
    </location>
</feature>
<reference evidence="4" key="1">
    <citation type="submission" date="2016-10" db="EMBL/GenBank/DDBJ databases">
        <authorList>
            <person name="Varghese N."/>
            <person name="Submissions S."/>
        </authorList>
    </citation>
    <scope>NUCLEOTIDE SEQUENCE [LARGE SCALE GENOMIC DNA]</scope>
    <source>
        <strain evidence="4">DSM 25811 / CCM 8410 / LMG 26954 / E90</strain>
    </source>
</reference>
<dbReference type="RefSeq" id="WP_090390083.1">
    <property type="nucleotide sequence ID" value="NZ_FMZO01000005.1"/>
</dbReference>
<evidence type="ECO:0000256" key="1">
    <source>
        <dbReference type="SAM" id="MobiDB-lite"/>
    </source>
</evidence>
<keyword evidence="4" id="KW-1185">Reference proteome</keyword>
<evidence type="ECO:0000313" key="3">
    <source>
        <dbReference type="EMBL" id="SDC98011.1"/>
    </source>
</evidence>
<feature type="signal peptide" evidence="2">
    <location>
        <begin position="1"/>
        <end position="19"/>
    </location>
</feature>
<feature type="region of interest" description="Disordered" evidence="1">
    <location>
        <begin position="245"/>
        <end position="271"/>
    </location>
</feature>
<dbReference type="AlphaFoldDB" id="A0A1G6R0I8"/>
<accession>A0A1G6R0I8</accession>
<dbReference type="OrthoDB" id="1265549at2"/>
<name>A0A1G6R0I8_NIADE</name>
<sequence>MKRILLILLVAVTAGEAIAQQPVRNSDASVYTAGRLSMTPATARQTPVSSFGEKVAGGLQAGANARTVNDSSKGVPAKPGGAVSSSYAAGRLSMTPTTVKQTQGLNFGEKVAQGMAAHDGHNPLYEGEITNEVDPMYDPARQARPGQPIKGVIVKGGHNPGGHQLTILSNDKGEFELNGLEPGNYRFTLTGPDARQRHGVVVQGGKNSGEAMTGLTVGENGEIQFEVLEAGDYRFIIQAADETRQGKPGLKQGNITEKTGSGLKDTLKTNV</sequence>
<dbReference type="Proteomes" id="UP000198757">
    <property type="component" value="Unassembled WGS sequence"/>
</dbReference>
<organism evidence="3 4">
    <name type="scientific">Niabella drilacis (strain DSM 25811 / CCM 8410 / CCUG 62505 / LMG 26954 / E90)</name>
    <dbReference type="NCBI Taxonomy" id="1285928"/>
    <lineage>
        <taxon>Bacteria</taxon>
        <taxon>Pseudomonadati</taxon>
        <taxon>Bacteroidota</taxon>
        <taxon>Chitinophagia</taxon>
        <taxon>Chitinophagales</taxon>
        <taxon>Chitinophagaceae</taxon>
        <taxon>Niabella</taxon>
    </lineage>
</organism>
<evidence type="ECO:0000256" key="2">
    <source>
        <dbReference type="SAM" id="SignalP"/>
    </source>
</evidence>
<evidence type="ECO:0000313" key="4">
    <source>
        <dbReference type="Proteomes" id="UP000198757"/>
    </source>
</evidence>
<gene>
    <name evidence="3" type="ORF">SAMN04487894_10594</name>
</gene>
<protein>
    <recommendedName>
        <fullName evidence="5">Carboxypeptidase regulatory-like domain-containing protein</fullName>
    </recommendedName>
</protein>